<proteinExistence type="inferred from homology"/>
<sequence length="467" mass="49079">MQLSVPFFTLLATVLALSSVDARPLKVQRRTSGMITLPMRRIENNAHIHPELRHQQHLNRAHRLVARVAGLEGPSDSELRANLERRASYISLPAKRFNIPSPDLLPPGSEVSNLVSENDVTSDCSEPTTNNALAKQSSEIDIDGADTTYVTTVKIGTPARDFAIILDSGSGDFWVESDSSCTSDNGQGCGNHTFLGEDSSSTFVDTGKPWDITYGSGSASGDLITDTVVLAGMTLVNHTFGVAHKISTSFSGDTVADGLMGLGKAALSNQHVPSPVKALANAGLIKKAITSYRFPRLVDHTNNGEITFGGLDPSKFDSSTLITIPADNQSFWIANLDGVSVDGENVPIVAKVGIMDTGTTLLVAPANDAAALHAKIPGAKFTNGGYTVPCGTNTSVALHFGGKAFPINPKDLTFAAGGRTTGDCTSGIGAFGAGADPNQWLVGDSFLKSVYFSTNEDDNTITLAVAV</sequence>
<evidence type="ECO:0000256" key="7">
    <source>
        <dbReference type="SAM" id="SignalP"/>
    </source>
</evidence>
<keyword evidence="3" id="KW-0064">Aspartyl protease</keyword>
<dbReference type="PROSITE" id="PS51767">
    <property type="entry name" value="PEPTIDASE_A1"/>
    <property type="match status" value="1"/>
</dbReference>
<dbReference type="PANTHER" id="PTHR47966">
    <property type="entry name" value="BETA-SITE APP-CLEAVING ENZYME, ISOFORM A-RELATED"/>
    <property type="match status" value="1"/>
</dbReference>
<evidence type="ECO:0000256" key="6">
    <source>
        <dbReference type="PIRSR" id="PIRSR601461-2"/>
    </source>
</evidence>
<evidence type="ECO:0000256" key="4">
    <source>
        <dbReference type="ARBA" id="ARBA00022801"/>
    </source>
</evidence>
<feature type="domain" description="Peptidase A1" evidence="8">
    <location>
        <begin position="149"/>
        <end position="464"/>
    </location>
</feature>
<dbReference type="InterPro" id="IPR021109">
    <property type="entry name" value="Peptidase_aspartic_dom_sf"/>
</dbReference>
<dbReference type="PRINTS" id="PR00792">
    <property type="entry name" value="PEPSIN"/>
</dbReference>
<dbReference type="InterPro" id="IPR001461">
    <property type="entry name" value="Aspartic_peptidase_A1"/>
</dbReference>
<evidence type="ECO:0000313" key="9">
    <source>
        <dbReference type="EMBL" id="KAJ7678515.1"/>
    </source>
</evidence>
<organism evidence="9 10">
    <name type="scientific">Mycena rosella</name>
    <name type="common">Pink bonnet</name>
    <name type="synonym">Agaricus rosellus</name>
    <dbReference type="NCBI Taxonomy" id="1033263"/>
    <lineage>
        <taxon>Eukaryota</taxon>
        <taxon>Fungi</taxon>
        <taxon>Dikarya</taxon>
        <taxon>Basidiomycota</taxon>
        <taxon>Agaricomycotina</taxon>
        <taxon>Agaricomycetes</taxon>
        <taxon>Agaricomycetidae</taxon>
        <taxon>Agaricales</taxon>
        <taxon>Marasmiineae</taxon>
        <taxon>Mycenaceae</taxon>
        <taxon>Mycena</taxon>
    </lineage>
</organism>
<dbReference type="FunFam" id="2.40.70.10:FF:000115">
    <property type="entry name" value="Lysosomal aspartic protease"/>
    <property type="match status" value="1"/>
</dbReference>
<dbReference type="InterPro" id="IPR034164">
    <property type="entry name" value="Pepsin-like_dom"/>
</dbReference>
<dbReference type="AlphaFoldDB" id="A0AAD7D4A8"/>
<keyword evidence="2" id="KW-0645">Protease</keyword>
<dbReference type="PANTHER" id="PTHR47966:SF75">
    <property type="entry name" value="ENDOPEPTIDASE (CTSD), PUTATIVE (AFU_ORTHOLOGUE AFUA_4G07040)-RELATED"/>
    <property type="match status" value="1"/>
</dbReference>
<reference evidence="9" key="1">
    <citation type="submission" date="2023-03" db="EMBL/GenBank/DDBJ databases">
        <title>Massive genome expansion in bonnet fungi (Mycena s.s.) driven by repeated elements and novel gene families across ecological guilds.</title>
        <authorList>
            <consortium name="Lawrence Berkeley National Laboratory"/>
            <person name="Harder C.B."/>
            <person name="Miyauchi S."/>
            <person name="Viragh M."/>
            <person name="Kuo A."/>
            <person name="Thoen E."/>
            <person name="Andreopoulos B."/>
            <person name="Lu D."/>
            <person name="Skrede I."/>
            <person name="Drula E."/>
            <person name="Henrissat B."/>
            <person name="Morin E."/>
            <person name="Kohler A."/>
            <person name="Barry K."/>
            <person name="LaButti K."/>
            <person name="Morin E."/>
            <person name="Salamov A."/>
            <person name="Lipzen A."/>
            <person name="Mereny Z."/>
            <person name="Hegedus B."/>
            <person name="Baldrian P."/>
            <person name="Stursova M."/>
            <person name="Weitz H."/>
            <person name="Taylor A."/>
            <person name="Grigoriev I.V."/>
            <person name="Nagy L.G."/>
            <person name="Martin F."/>
            <person name="Kauserud H."/>
        </authorList>
    </citation>
    <scope>NUCLEOTIDE SEQUENCE</scope>
    <source>
        <strain evidence="9">CBHHK067</strain>
    </source>
</reference>
<dbReference type="EMBL" id="JARKIE010000134">
    <property type="protein sequence ID" value="KAJ7678515.1"/>
    <property type="molecule type" value="Genomic_DNA"/>
</dbReference>
<comment type="caution">
    <text evidence="9">The sequence shown here is derived from an EMBL/GenBank/DDBJ whole genome shotgun (WGS) entry which is preliminary data.</text>
</comment>
<dbReference type="GO" id="GO:0006508">
    <property type="term" value="P:proteolysis"/>
    <property type="evidence" value="ECO:0007669"/>
    <property type="project" value="UniProtKB-KW"/>
</dbReference>
<dbReference type="CDD" id="cd05471">
    <property type="entry name" value="pepsin_like"/>
    <property type="match status" value="1"/>
</dbReference>
<gene>
    <name evidence="9" type="ORF">B0H17DRAFT_1015509</name>
</gene>
<feature type="active site" evidence="5">
    <location>
        <position position="356"/>
    </location>
</feature>
<dbReference type="Proteomes" id="UP001221757">
    <property type="component" value="Unassembled WGS sequence"/>
</dbReference>
<name>A0AAD7D4A8_MYCRO</name>
<protein>
    <submittedName>
        <fullName evidence="9">Aspartic peptidase domain-containing protein</fullName>
    </submittedName>
</protein>
<evidence type="ECO:0000259" key="8">
    <source>
        <dbReference type="PROSITE" id="PS51767"/>
    </source>
</evidence>
<dbReference type="SUPFAM" id="SSF50630">
    <property type="entry name" value="Acid proteases"/>
    <property type="match status" value="1"/>
</dbReference>
<keyword evidence="6" id="KW-1015">Disulfide bond</keyword>
<evidence type="ECO:0000256" key="3">
    <source>
        <dbReference type="ARBA" id="ARBA00022750"/>
    </source>
</evidence>
<dbReference type="Pfam" id="PF00026">
    <property type="entry name" value="Asp"/>
    <property type="match status" value="1"/>
</dbReference>
<keyword evidence="10" id="KW-1185">Reference proteome</keyword>
<keyword evidence="4" id="KW-0378">Hydrolase</keyword>
<feature type="active site" evidence="5">
    <location>
        <position position="167"/>
    </location>
</feature>
<evidence type="ECO:0000256" key="2">
    <source>
        <dbReference type="ARBA" id="ARBA00022670"/>
    </source>
</evidence>
<comment type="similarity">
    <text evidence="1">Belongs to the peptidase A1 family.</text>
</comment>
<evidence type="ECO:0000256" key="1">
    <source>
        <dbReference type="ARBA" id="ARBA00007447"/>
    </source>
</evidence>
<evidence type="ECO:0000256" key="5">
    <source>
        <dbReference type="PIRSR" id="PIRSR601461-1"/>
    </source>
</evidence>
<evidence type="ECO:0000313" key="10">
    <source>
        <dbReference type="Proteomes" id="UP001221757"/>
    </source>
</evidence>
<keyword evidence="7" id="KW-0732">Signal</keyword>
<dbReference type="GO" id="GO:0004190">
    <property type="term" value="F:aspartic-type endopeptidase activity"/>
    <property type="evidence" value="ECO:0007669"/>
    <property type="project" value="UniProtKB-KW"/>
</dbReference>
<dbReference type="InterPro" id="IPR033121">
    <property type="entry name" value="PEPTIDASE_A1"/>
</dbReference>
<feature type="signal peptide" evidence="7">
    <location>
        <begin position="1"/>
        <end position="22"/>
    </location>
</feature>
<feature type="chain" id="PRO_5041927020" evidence="7">
    <location>
        <begin position="23"/>
        <end position="467"/>
    </location>
</feature>
<accession>A0AAD7D4A8</accession>
<feature type="disulfide bond" evidence="6">
    <location>
        <begin position="390"/>
        <end position="424"/>
    </location>
</feature>
<dbReference type="Gene3D" id="2.40.70.10">
    <property type="entry name" value="Acid Proteases"/>
    <property type="match status" value="2"/>
</dbReference>